<dbReference type="SUPFAM" id="SSF53756">
    <property type="entry name" value="UDP-Glycosyltransferase/glycogen phosphorylase"/>
    <property type="match status" value="1"/>
</dbReference>
<dbReference type="GO" id="GO:0016740">
    <property type="term" value="F:transferase activity"/>
    <property type="evidence" value="ECO:0007669"/>
    <property type="project" value="UniProtKB-KW"/>
</dbReference>
<accession>A0A380U218</accession>
<evidence type="ECO:0000313" key="2">
    <source>
        <dbReference type="Proteomes" id="UP000254253"/>
    </source>
</evidence>
<protein>
    <submittedName>
        <fullName evidence="1">Glycosyltransferase</fullName>
    </submittedName>
</protein>
<gene>
    <name evidence="1" type="ORF">NCTC4191_01812</name>
</gene>
<organism evidence="1 2">
    <name type="scientific">Actinobacillus lignieresii</name>
    <dbReference type="NCBI Taxonomy" id="720"/>
    <lineage>
        <taxon>Bacteria</taxon>
        <taxon>Pseudomonadati</taxon>
        <taxon>Pseudomonadota</taxon>
        <taxon>Gammaproteobacteria</taxon>
        <taxon>Pasteurellales</taxon>
        <taxon>Pasteurellaceae</taxon>
        <taxon>Actinobacillus</taxon>
    </lineage>
</organism>
<dbReference type="Gene3D" id="3.40.50.2000">
    <property type="entry name" value="Glycogen Phosphorylase B"/>
    <property type="match status" value="1"/>
</dbReference>
<proteinExistence type="predicted"/>
<dbReference type="Proteomes" id="UP000254253">
    <property type="component" value="Unassembled WGS sequence"/>
</dbReference>
<sequence>MENNIDLNVYFCFVNRPCTGGDFVNLDHVRTLRKLGINASILLAGNQSEEIVNSFGSLPVVILNEEIEFSSQDIFIVPEVMQVLYDLASKMTVFPRMIMHNQNPFYTGYGFLSAQHINEHRLERIIVPSSYTKYKLQEIGVTKPIDIIHPYIPDYFKPAEKQREVIQIAFSRRKRSAEFDIFKFYFLSLYSHKHSVNFVNIQGLTREEVAKVMSEAAIFISFAERESLGLMALEAMASGCHVIGFSGYSDIYNNEVIDDSVGDWIGEGEYTLFAQKVCQAIDDFVNEKMNPKIENGLRLIEQRFRIRHFEQEMKRVYGNIFDYDLENSRS</sequence>
<keyword evidence="2" id="KW-1185">Reference proteome</keyword>
<evidence type="ECO:0000313" key="1">
    <source>
        <dbReference type="EMBL" id="SUT95166.1"/>
    </source>
</evidence>
<dbReference type="EMBL" id="UFRN01000002">
    <property type="protein sequence ID" value="SUT95166.1"/>
    <property type="molecule type" value="Genomic_DNA"/>
</dbReference>
<dbReference type="AlphaFoldDB" id="A0A380U218"/>
<dbReference type="RefSeq" id="WP_115590872.1">
    <property type="nucleotide sequence ID" value="NZ_UFRN01000002.1"/>
</dbReference>
<name>A0A380U218_ACTLI</name>
<reference evidence="1 2" key="1">
    <citation type="submission" date="2018-06" db="EMBL/GenBank/DDBJ databases">
        <authorList>
            <consortium name="Pathogen Informatics"/>
            <person name="Doyle S."/>
        </authorList>
    </citation>
    <scope>NUCLEOTIDE SEQUENCE [LARGE SCALE GENOMIC DNA]</scope>
    <source>
        <strain evidence="1 2">NCTC4191</strain>
    </source>
</reference>
<keyword evidence="1" id="KW-0808">Transferase</keyword>
<dbReference type="Pfam" id="PF13692">
    <property type="entry name" value="Glyco_trans_1_4"/>
    <property type="match status" value="1"/>
</dbReference>